<dbReference type="PROSITE" id="PS50846">
    <property type="entry name" value="HMA_2"/>
    <property type="match status" value="2"/>
</dbReference>
<keyword evidence="7" id="KW-0597">Phosphoprotein</keyword>
<keyword evidence="10" id="KW-0677">Repeat</keyword>
<evidence type="ECO:0000256" key="9">
    <source>
        <dbReference type="ARBA" id="ARBA00022723"/>
    </source>
</evidence>
<evidence type="ECO:0000256" key="13">
    <source>
        <dbReference type="ARBA" id="ARBA00022840"/>
    </source>
</evidence>
<evidence type="ECO:0000256" key="12">
    <source>
        <dbReference type="ARBA" id="ARBA00022796"/>
    </source>
</evidence>
<evidence type="ECO:0000256" key="4">
    <source>
        <dbReference type="ARBA" id="ARBA00015102"/>
    </source>
</evidence>
<evidence type="ECO:0000256" key="18">
    <source>
        <dbReference type="ARBA" id="ARBA00023065"/>
    </source>
</evidence>
<dbReference type="SFLD" id="SFLDF00027">
    <property type="entry name" value="p-type_atpase"/>
    <property type="match status" value="1"/>
</dbReference>
<dbReference type="InterPro" id="IPR006121">
    <property type="entry name" value="HMA_dom"/>
</dbReference>
<dbReference type="PROSITE" id="PS00154">
    <property type="entry name" value="ATPASE_E1_E2"/>
    <property type="match status" value="1"/>
</dbReference>
<dbReference type="NCBIfam" id="TIGR01494">
    <property type="entry name" value="ATPase_P-type"/>
    <property type="match status" value="1"/>
</dbReference>
<comment type="catalytic activity">
    <reaction evidence="22">
        <text>Cu(+)(in) + ATP + H2O = Cu(+)(out) + ADP + phosphate + H(+)</text>
        <dbReference type="Rhea" id="RHEA:25792"/>
        <dbReference type="ChEBI" id="CHEBI:15377"/>
        <dbReference type="ChEBI" id="CHEBI:15378"/>
        <dbReference type="ChEBI" id="CHEBI:30616"/>
        <dbReference type="ChEBI" id="CHEBI:43474"/>
        <dbReference type="ChEBI" id="CHEBI:49552"/>
        <dbReference type="ChEBI" id="CHEBI:456216"/>
        <dbReference type="EC" id="7.2.2.8"/>
    </reaction>
</comment>
<evidence type="ECO:0000256" key="20">
    <source>
        <dbReference type="ARBA" id="ARBA00029719"/>
    </source>
</evidence>
<dbReference type="Gene3D" id="3.30.70.100">
    <property type="match status" value="2"/>
</dbReference>
<dbReference type="FunFam" id="3.30.70.100:FF:000005">
    <property type="entry name" value="Copper-exporting P-type ATPase A"/>
    <property type="match status" value="2"/>
</dbReference>
<dbReference type="GO" id="GO:0140581">
    <property type="term" value="F:P-type monovalent copper transporter activity"/>
    <property type="evidence" value="ECO:0007669"/>
    <property type="project" value="UniProtKB-EC"/>
</dbReference>
<keyword evidence="5" id="KW-0813">Transport</keyword>
<dbReference type="InterPro" id="IPR023214">
    <property type="entry name" value="HAD_sf"/>
</dbReference>
<dbReference type="Gene3D" id="3.40.1110.10">
    <property type="entry name" value="Calcium-transporting ATPase, cytoplasmic domain N"/>
    <property type="match status" value="1"/>
</dbReference>
<evidence type="ECO:0000256" key="11">
    <source>
        <dbReference type="ARBA" id="ARBA00022741"/>
    </source>
</evidence>
<evidence type="ECO:0000256" key="6">
    <source>
        <dbReference type="ARBA" id="ARBA00022475"/>
    </source>
</evidence>
<dbReference type="InterPro" id="IPR018303">
    <property type="entry name" value="ATPase_P-typ_P_site"/>
</dbReference>
<protein>
    <recommendedName>
        <fullName evidence="4">Copper-exporting P-type ATPase</fullName>
        <ecNumber evidence="3">7.2.2.8</ecNumber>
    </recommendedName>
    <alternativeName>
        <fullName evidence="20">Copper-exporting P-type ATPase A</fullName>
    </alternativeName>
    <alternativeName>
        <fullName evidence="21">Cu(+)-exporting ATPase</fullName>
    </alternativeName>
</protein>
<dbReference type="Pfam" id="PF00702">
    <property type="entry name" value="Hydrolase"/>
    <property type="match status" value="1"/>
</dbReference>
<keyword evidence="11 24" id="KW-0547">Nucleotide-binding</keyword>
<dbReference type="InterPro" id="IPR036412">
    <property type="entry name" value="HAD-like_sf"/>
</dbReference>
<evidence type="ECO:0000256" key="5">
    <source>
        <dbReference type="ARBA" id="ARBA00022448"/>
    </source>
</evidence>
<dbReference type="NCBIfam" id="TIGR01525">
    <property type="entry name" value="ATPase-IB_hvy"/>
    <property type="match status" value="1"/>
</dbReference>
<gene>
    <name evidence="26" type="ORF">JZ786_07015</name>
</gene>
<feature type="transmembrane region" description="Helical" evidence="24">
    <location>
        <begin position="167"/>
        <end position="186"/>
    </location>
</feature>
<dbReference type="Gene3D" id="2.70.150.10">
    <property type="entry name" value="Calcium-transporting ATPase, cytoplasmic transduction domain A"/>
    <property type="match status" value="1"/>
</dbReference>
<evidence type="ECO:0000256" key="23">
    <source>
        <dbReference type="ARBA" id="ARBA00055366"/>
    </source>
</evidence>
<dbReference type="SUPFAM" id="SSF81665">
    <property type="entry name" value="Calcium ATPase, transmembrane domain M"/>
    <property type="match status" value="1"/>
</dbReference>
<dbReference type="InterPro" id="IPR001757">
    <property type="entry name" value="P_typ_ATPase"/>
</dbReference>
<keyword evidence="27" id="KW-1185">Reference proteome</keyword>
<dbReference type="SUPFAM" id="SSF81653">
    <property type="entry name" value="Calcium ATPase, transduction domain A"/>
    <property type="match status" value="1"/>
</dbReference>
<dbReference type="InterPro" id="IPR017969">
    <property type="entry name" value="Heavy-metal-associated_CS"/>
</dbReference>
<dbReference type="SFLD" id="SFLDS00003">
    <property type="entry name" value="Haloacid_Dehalogenase"/>
    <property type="match status" value="1"/>
</dbReference>
<evidence type="ECO:0000256" key="21">
    <source>
        <dbReference type="ARBA" id="ARBA00033239"/>
    </source>
</evidence>
<dbReference type="GO" id="GO:0055070">
    <property type="term" value="P:copper ion homeostasis"/>
    <property type="evidence" value="ECO:0007669"/>
    <property type="project" value="TreeGrafter"/>
</dbReference>
<evidence type="ECO:0000256" key="22">
    <source>
        <dbReference type="ARBA" id="ARBA00049289"/>
    </source>
</evidence>
<comment type="similarity">
    <text evidence="2 24">Belongs to the cation transport ATPase (P-type) (TC 3.A.3) family. Type IB subfamily.</text>
</comment>
<feature type="domain" description="HMA" evidence="25">
    <location>
        <begin position="79"/>
        <end position="145"/>
    </location>
</feature>
<dbReference type="PRINTS" id="PR00119">
    <property type="entry name" value="CATATPASE"/>
</dbReference>
<dbReference type="CDD" id="cd00371">
    <property type="entry name" value="HMA"/>
    <property type="match status" value="2"/>
</dbReference>
<organism evidence="26 27">
    <name type="scientific">Alicyclobacillus mengziensis</name>
    <dbReference type="NCBI Taxonomy" id="2931921"/>
    <lineage>
        <taxon>Bacteria</taxon>
        <taxon>Bacillati</taxon>
        <taxon>Bacillota</taxon>
        <taxon>Bacilli</taxon>
        <taxon>Bacillales</taxon>
        <taxon>Alicyclobacillaceae</taxon>
        <taxon>Alicyclobacillus</taxon>
    </lineage>
</organism>
<keyword evidence="9 24" id="KW-0479">Metal-binding</keyword>
<evidence type="ECO:0000256" key="10">
    <source>
        <dbReference type="ARBA" id="ARBA00022737"/>
    </source>
</evidence>
<feature type="transmembrane region" description="Helical" evidence="24">
    <location>
        <begin position="770"/>
        <end position="790"/>
    </location>
</feature>
<dbReference type="GO" id="GO:0005886">
    <property type="term" value="C:plasma membrane"/>
    <property type="evidence" value="ECO:0007669"/>
    <property type="project" value="UniProtKB-SubCell"/>
</dbReference>
<dbReference type="EMBL" id="CP071182">
    <property type="protein sequence ID" value="QSO48706.1"/>
    <property type="molecule type" value="Genomic_DNA"/>
</dbReference>
<evidence type="ECO:0000256" key="1">
    <source>
        <dbReference type="ARBA" id="ARBA00004651"/>
    </source>
</evidence>
<dbReference type="Pfam" id="PF00403">
    <property type="entry name" value="HMA"/>
    <property type="match status" value="2"/>
</dbReference>
<dbReference type="InterPro" id="IPR036163">
    <property type="entry name" value="HMA_dom_sf"/>
</dbReference>
<dbReference type="EC" id="7.2.2.8" evidence="3"/>
<evidence type="ECO:0000256" key="7">
    <source>
        <dbReference type="ARBA" id="ARBA00022553"/>
    </source>
</evidence>
<dbReference type="InterPro" id="IPR006122">
    <property type="entry name" value="HMA_Cu_ion-bd"/>
</dbReference>
<dbReference type="GO" id="GO:0016887">
    <property type="term" value="F:ATP hydrolysis activity"/>
    <property type="evidence" value="ECO:0007669"/>
    <property type="project" value="InterPro"/>
</dbReference>
<keyword evidence="8 24" id="KW-0812">Transmembrane</keyword>
<evidence type="ECO:0000256" key="19">
    <source>
        <dbReference type="ARBA" id="ARBA00023136"/>
    </source>
</evidence>
<dbReference type="PROSITE" id="PS01229">
    <property type="entry name" value="COF_2"/>
    <property type="match status" value="1"/>
</dbReference>
<dbReference type="FunFam" id="2.70.150.10:FF:000002">
    <property type="entry name" value="Copper-transporting ATPase 1, putative"/>
    <property type="match status" value="1"/>
</dbReference>
<dbReference type="KEGG" id="afx:JZ786_07015"/>
<dbReference type="InterPro" id="IPR027256">
    <property type="entry name" value="P-typ_ATPase_IB"/>
</dbReference>
<dbReference type="GO" id="GO:0005524">
    <property type="term" value="F:ATP binding"/>
    <property type="evidence" value="ECO:0007669"/>
    <property type="project" value="UniProtKB-UniRule"/>
</dbReference>
<evidence type="ECO:0000256" key="8">
    <source>
        <dbReference type="ARBA" id="ARBA00022692"/>
    </source>
</evidence>
<dbReference type="SFLD" id="SFLDG00002">
    <property type="entry name" value="C1.7:_P-type_atpase_like"/>
    <property type="match status" value="1"/>
</dbReference>
<proteinExistence type="inferred from homology"/>
<dbReference type="InterPro" id="IPR059000">
    <property type="entry name" value="ATPase_P-type_domA"/>
</dbReference>
<evidence type="ECO:0000256" key="3">
    <source>
        <dbReference type="ARBA" id="ARBA00012517"/>
    </source>
</evidence>
<dbReference type="CDD" id="cd02094">
    <property type="entry name" value="P-type_ATPase_Cu-like"/>
    <property type="match status" value="1"/>
</dbReference>
<keyword evidence="16 24" id="KW-1133">Transmembrane helix</keyword>
<evidence type="ECO:0000313" key="26">
    <source>
        <dbReference type="EMBL" id="QSO48706.1"/>
    </source>
</evidence>
<dbReference type="Proteomes" id="UP000663505">
    <property type="component" value="Chromosome"/>
</dbReference>
<keyword evidence="14" id="KW-0460">Magnesium</keyword>
<feature type="transmembrane region" description="Helical" evidence="24">
    <location>
        <begin position="747"/>
        <end position="764"/>
    </location>
</feature>
<keyword evidence="6 24" id="KW-1003">Cell membrane</keyword>
<dbReference type="InterPro" id="IPR008250">
    <property type="entry name" value="ATPase_P-typ_transduc_dom_A_sf"/>
</dbReference>
<keyword evidence="13 24" id="KW-0067">ATP-binding</keyword>
<comment type="function">
    <text evidence="23">Involved in copper export.</text>
</comment>
<evidence type="ECO:0000256" key="2">
    <source>
        <dbReference type="ARBA" id="ARBA00006024"/>
    </source>
</evidence>
<evidence type="ECO:0000259" key="25">
    <source>
        <dbReference type="PROSITE" id="PS50846"/>
    </source>
</evidence>
<accession>A0A9X7Z8W6</accession>
<sequence length="799" mass="84159">MSQAENIATPKIEVTLPVEGMTCAACAARIEKNVSKLPGIESFNVNLASERARVVLNGSTTWQDVVEKIEKSGYSVPVREVDLNITGMTCAACSARIEKVVNRLDAVKEASVNLASEKAHIVYFPGVIQEQDLIRAVEKAGYGATLASETAAADEKKRKEQAYQRDVMKFWGSVILTLPLVIQMFVMLLGGSAFMPNWVSFILATPVQFYVGWRFYKGAYHSLRGGAANMDVLVTLGTSVAYLYSAILTVLGRPDVYFDSSATVVTLIFMGKLLESSAKAKSSSAIESLAKLGAKVAHVIRDGEEVDLPVEDLKVGDVVRVRPGEKIPSDGKVLEGSSSVDESFLTGESMPVAKAPGDPVVGASVNQAGVLTMEIGKVGADTALAQVIRLVDQAQGSKAPVQRLADKISGIFVPIVLVVALVTLLLWGFIVGWTAGLIAAVAVLVIACPCSLGLATPTAIMVGTGLGAESGILIKGGEHLEKAHKVTTLVLDKTGTVTVGKPSITDIWVTSLTSEEELMATAAALESQSEHPLGAAVIAHAKEKGMTVPQAKKVQAIPGKGITGVVDDETIRIGNRRWLSETGVREFPDEILAKYENAGKTAVLVASDKGLLGIIAMADTIKPDAVTTVRELHDMGIDVWMITGDNERTATAVAAQVGIKNVIAGVMPQDKANKVQELKKAGQVVAMVGDGINDAPALAAADIGIAMGTGADVALEAADIALMHGSMHGVVEAIRLSKATMKKIRQNLFWAFFYNVLGIPLAALGILSPIIAGAAMALSSVSVVSNSLLLRRLKLAKEV</sequence>
<dbReference type="NCBIfam" id="TIGR01511">
    <property type="entry name" value="ATPase-IB1_Cu"/>
    <property type="match status" value="1"/>
</dbReference>
<feature type="transmembrane region" description="Helical" evidence="24">
    <location>
        <begin position="198"/>
        <end position="216"/>
    </location>
</feature>
<evidence type="ECO:0000256" key="15">
    <source>
        <dbReference type="ARBA" id="ARBA00022967"/>
    </source>
</evidence>
<dbReference type="SUPFAM" id="SSF56784">
    <property type="entry name" value="HAD-like"/>
    <property type="match status" value="1"/>
</dbReference>
<feature type="transmembrane region" description="Helical" evidence="24">
    <location>
        <begin position="408"/>
        <end position="430"/>
    </location>
</feature>
<evidence type="ECO:0000256" key="14">
    <source>
        <dbReference type="ARBA" id="ARBA00022842"/>
    </source>
</evidence>
<evidence type="ECO:0000313" key="27">
    <source>
        <dbReference type="Proteomes" id="UP000663505"/>
    </source>
</evidence>
<name>A0A9X7Z8W6_9BACL</name>
<dbReference type="SUPFAM" id="SSF55008">
    <property type="entry name" value="HMA, heavy metal-associated domain"/>
    <property type="match status" value="2"/>
</dbReference>
<dbReference type="Pfam" id="PF00122">
    <property type="entry name" value="E1-E2_ATPase"/>
    <property type="match status" value="1"/>
</dbReference>
<evidence type="ECO:0000256" key="24">
    <source>
        <dbReference type="RuleBase" id="RU362081"/>
    </source>
</evidence>
<dbReference type="PROSITE" id="PS01047">
    <property type="entry name" value="HMA_1"/>
    <property type="match status" value="2"/>
</dbReference>
<evidence type="ECO:0000256" key="17">
    <source>
        <dbReference type="ARBA" id="ARBA00023008"/>
    </source>
</evidence>
<dbReference type="InterPro" id="IPR023299">
    <property type="entry name" value="ATPase_P-typ_cyto_dom_N"/>
</dbReference>
<dbReference type="PANTHER" id="PTHR43520:SF8">
    <property type="entry name" value="P-TYPE CU(+) TRANSPORTER"/>
    <property type="match status" value="1"/>
</dbReference>
<evidence type="ECO:0000256" key="16">
    <source>
        <dbReference type="ARBA" id="ARBA00022989"/>
    </source>
</evidence>
<keyword evidence="17" id="KW-0186">Copper</keyword>
<dbReference type="PANTHER" id="PTHR43520">
    <property type="entry name" value="ATP7, ISOFORM B"/>
    <property type="match status" value="1"/>
</dbReference>
<keyword evidence="19 24" id="KW-0472">Membrane</keyword>
<comment type="subcellular location">
    <subcellularLocation>
        <location evidence="1">Cell membrane</location>
        <topology evidence="1">Multi-pass membrane protein</topology>
    </subcellularLocation>
</comment>
<dbReference type="PRINTS" id="PR00943">
    <property type="entry name" value="CUATPASE"/>
</dbReference>
<keyword evidence="12" id="KW-0187">Copper transport</keyword>
<feature type="transmembrane region" description="Helical" evidence="24">
    <location>
        <begin position="436"/>
        <end position="455"/>
    </location>
</feature>
<dbReference type="GO" id="GO:0005507">
    <property type="term" value="F:copper ion binding"/>
    <property type="evidence" value="ECO:0007669"/>
    <property type="project" value="InterPro"/>
</dbReference>
<keyword evidence="18" id="KW-0406">Ion transport</keyword>
<dbReference type="AlphaFoldDB" id="A0A9X7Z8W6"/>
<dbReference type="Gene3D" id="3.40.50.1000">
    <property type="entry name" value="HAD superfamily/HAD-like"/>
    <property type="match status" value="1"/>
</dbReference>
<dbReference type="InterPro" id="IPR023298">
    <property type="entry name" value="ATPase_P-typ_TM_dom_sf"/>
</dbReference>
<dbReference type="NCBIfam" id="TIGR00003">
    <property type="entry name" value="copper ion binding protein"/>
    <property type="match status" value="2"/>
</dbReference>
<dbReference type="RefSeq" id="WP_206658028.1">
    <property type="nucleotide sequence ID" value="NZ_CP071182.1"/>
</dbReference>
<feature type="domain" description="HMA" evidence="25">
    <location>
        <begin position="12"/>
        <end position="77"/>
    </location>
</feature>
<dbReference type="FunFam" id="3.40.50.1000:FF:000144">
    <property type="entry name" value="copper-transporting ATPase 1 isoform X2"/>
    <property type="match status" value="1"/>
</dbReference>
<dbReference type="GO" id="GO:0043682">
    <property type="term" value="F:P-type divalent copper transporter activity"/>
    <property type="evidence" value="ECO:0007669"/>
    <property type="project" value="TreeGrafter"/>
</dbReference>
<reference evidence="26 27" key="1">
    <citation type="submission" date="2021-02" db="EMBL/GenBank/DDBJ databases">
        <title>Alicyclobacillus curvatus sp. nov. and Alicyclobacillus mengziensis sp. nov., two acidophilic bacteria isolated from acid mine drainage.</title>
        <authorList>
            <person name="Huang Y."/>
        </authorList>
    </citation>
    <scope>NUCLEOTIDE SEQUENCE [LARGE SCALE GENOMIC DNA]</scope>
    <source>
        <strain evidence="26 27">S30H14</strain>
    </source>
</reference>
<keyword evidence="15" id="KW-1278">Translocase</keyword>
<dbReference type="InterPro" id="IPR044492">
    <property type="entry name" value="P_typ_ATPase_HD_dom"/>
</dbReference>